<dbReference type="Gene3D" id="3.60.15.10">
    <property type="entry name" value="Ribonuclease Z/Hydroxyacylglutathione hydrolase-like"/>
    <property type="match status" value="1"/>
</dbReference>
<dbReference type="InterPro" id="IPR036866">
    <property type="entry name" value="RibonucZ/Hydroxyglut_hydro"/>
</dbReference>
<gene>
    <name evidence="2" type="ORF">GCM10007301_16200</name>
</gene>
<evidence type="ECO:0000313" key="2">
    <source>
        <dbReference type="EMBL" id="GGF57242.1"/>
    </source>
</evidence>
<comment type="caution">
    <text evidence="2">The sequence shown here is derived from an EMBL/GenBank/DDBJ whole genome shotgun (WGS) entry which is preliminary data.</text>
</comment>
<dbReference type="PANTHER" id="PTHR15032">
    <property type="entry name" value="N-ACYL-PHOSPHATIDYLETHANOLAMINE-HYDROLYZING PHOSPHOLIPASE D"/>
    <property type="match status" value="1"/>
</dbReference>
<dbReference type="GO" id="GO:0005737">
    <property type="term" value="C:cytoplasm"/>
    <property type="evidence" value="ECO:0007669"/>
    <property type="project" value="TreeGrafter"/>
</dbReference>
<evidence type="ECO:0000259" key="1">
    <source>
        <dbReference type="Pfam" id="PF12706"/>
    </source>
</evidence>
<feature type="domain" description="Metallo-beta-lactamase" evidence="1">
    <location>
        <begin position="82"/>
        <end position="282"/>
    </location>
</feature>
<keyword evidence="3" id="KW-1185">Reference proteome</keyword>
<reference evidence="2" key="2">
    <citation type="submission" date="2020-09" db="EMBL/GenBank/DDBJ databases">
        <authorList>
            <person name="Sun Q."/>
            <person name="Sedlacek I."/>
        </authorList>
    </citation>
    <scope>NUCLEOTIDE SEQUENCE</scope>
    <source>
        <strain evidence="2">CCM 7897</strain>
    </source>
</reference>
<dbReference type="GO" id="GO:0070290">
    <property type="term" value="F:N-acylphosphatidylethanolamine-specific phospholipase D activity"/>
    <property type="evidence" value="ECO:0007669"/>
    <property type="project" value="InterPro"/>
</dbReference>
<proteinExistence type="predicted"/>
<sequence length="327" mass="35936">MSNPYYSGPANGHFDGTRFYNPGHEITDKTLRDLWQWRRNRDRKVWPRKVDVQPAIPEAGVAGIRATMVGHASVLIQAAGLNILTDPVWSQRVSPFRWIGPKRVAAPGIAFDALPPIHVVLISHNHYDHLDLVTVSRLHKAHRPLFVVPLGNDGLIRKVAPDARISIGDWGTEVSLSSTATATLVPANHWSARSLKDRRMALWCGYVIRTALGLVWFAGDTGYGDGSIFRDIRAAHGAPDLALIPIGAYEPRWFMQPQHINPAEAVQIFLDVGAKLAGGIHWGTFQLTDESREAPVEALAQALRAATIPDDNFVALAPGHVLDQRPG</sequence>
<dbReference type="InterPro" id="IPR024884">
    <property type="entry name" value="NAPE-PLD"/>
</dbReference>
<dbReference type="InterPro" id="IPR001279">
    <property type="entry name" value="Metallo-B-lactamas"/>
</dbReference>
<dbReference type="RefSeq" id="WP_188576983.1">
    <property type="nucleotide sequence ID" value="NZ_BMCT01000001.1"/>
</dbReference>
<reference evidence="2" key="1">
    <citation type="journal article" date="2014" name="Int. J. Syst. Evol. Microbiol.">
        <title>Complete genome sequence of Corynebacterium casei LMG S-19264T (=DSM 44701T), isolated from a smear-ripened cheese.</title>
        <authorList>
            <consortium name="US DOE Joint Genome Institute (JGI-PGF)"/>
            <person name="Walter F."/>
            <person name="Albersmeier A."/>
            <person name="Kalinowski J."/>
            <person name="Ruckert C."/>
        </authorList>
    </citation>
    <scope>NUCLEOTIDE SEQUENCE</scope>
    <source>
        <strain evidence="2">CCM 7897</strain>
    </source>
</reference>
<dbReference type="GO" id="GO:0008270">
    <property type="term" value="F:zinc ion binding"/>
    <property type="evidence" value="ECO:0007669"/>
    <property type="project" value="InterPro"/>
</dbReference>
<dbReference type="EMBL" id="BMCT01000001">
    <property type="protein sequence ID" value="GGF57242.1"/>
    <property type="molecule type" value="Genomic_DNA"/>
</dbReference>
<evidence type="ECO:0000313" key="3">
    <source>
        <dbReference type="Proteomes" id="UP000606044"/>
    </source>
</evidence>
<name>A0A917BUY7_9HYPH</name>
<dbReference type="Pfam" id="PF12706">
    <property type="entry name" value="Lactamase_B_2"/>
    <property type="match status" value="1"/>
</dbReference>
<accession>A0A917BUY7</accession>
<dbReference type="PANTHER" id="PTHR15032:SF4">
    <property type="entry name" value="N-ACYL-PHOSPHATIDYLETHANOLAMINE-HYDROLYZING PHOSPHOLIPASE D"/>
    <property type="match status" value="1"/>
</dbReference>
<protein>
    <submittedName>
        <fullName evidence="2">Membrane protein</fullName>
    </submittedName>
</protein>
<dbReference type="SUPFAM" id="SSF56281">
    <property type="entry name" value="Metallo-hydrolase/oxidoreductase"/>
    <property type="match status" value="1"/>
</dbReference>
<dbReference type="AlphaFoldDB" id="A0A917BUY7"/>
<organism evidence="2 3">
    <name type="scientific">Azorhizobium oxalatiphilum</name>
    <dbReference type="NCBI Taxonomy" id="980631"/>
    <lineage>
        <taxon>Bacteria</taxon>
        <taxon>Pseudomonadati</taxon>
        <taxon>Pseudomonadota</taxon>
        <taxon>Alphaproteobacteria</taxon>
        <taxon>Hyphomicrobiales</taxon>
        <taxon>Xanthobacteraceae</taxon>
        <taxon>Azorhizobium</taxon>
    </lineage>
</organism>
<dbReference type="PIRSF" id="PIRSF038896">
    <property type="entry name" value="NAPE-PLD"/>
    <property type="match status" value="1"/>
</dbReference>
<dbReference type="Proteomes" id="UP000606044">
    <property type="component" value="Unassembled WGS sequence"/>
</dbReference>